<feature type="region of interest" description="Disordered" evidence="5">
    <location>
        <begin position="651"/>
        <end position="747"/>
    </location>
</feature>
<feature type="compositionally biased region" description="Polar residues" evidence="5">
    <location>
        <begin position="70"/>
        <end position="92"/>
    </location>
</feature>
<name>A0ABX1L222_9LACO</name>
<keyword evidence="6" id="KW-0472">Membrane</keyword>
<dbReference type="Pfam" id="PF03382">
    <property type="entry name" value="DUF285"/>
    <property type="match status" value="1"/>
</dbReference>
<dbReference type="Gene3D" id="3.80.10.10">
    <property type="entry name" value="Ribonuclease Inhibitor"/>
    <property type="match status" value="1"/>
</dbReference>
<comment type="caution">
    <text evidence="8">The sequence shown here is derived from an EMBL/GenBank/DDBJ whole genome shotgun (WGS) entry which is preliminary data.</text>
</comment>
<evidence type="ECO:0000256" key="6">
    <source>
        <dbReference type="SAM" id="Phobius"/>
    </source>
</evidence>
<keyword evidence="1" id="KW-0134">Cell wall</keyword>
<gene>
    <name evidence="8" type="ORF">HC026_11685</name>
</gene>
<dbReference type="NCBIfam" id="TIGR02167">
    <property type="entry name" value="Liste_lipo_26"/>
    <property type="match status" value="3"/>
</dbReference>
<dbReference type="EMBL" id="JAAXLJ010000030">
    <property type="protein sequence ID" value="NLR19550.1"/>
    <property type="molecule type" value="Genomic_DNA"/>
</dbReference>
<dbReference type="InterPro" id="IPR019931">
    <property type="entry name" value="LPXTG_anchor"/>
</dbReference>
<keyword evidence="6" id="KW-0812">Transmembrane</keyword>
<evidence type="ECO:0000256" key="4">
    <source>
        <dbReference type="ARBA" id="ARBA00023088"/>
    </source>
</evidence>
<dbReference type="NCBIfam" id="TIGR03715">
    <property type="entry name" value="KxYKxGKxW"/>
    <property type="match status" value="1"/>
</dbReference>
<protein>
    <submittedName>
        <fullName evidence="8">BspA family leucine-rich repeat surface protein</fullName>
    </submittedName>
</protein>
<evidence type="ECO:0000256" key="1">
    <source>
        <dbReference type="ARBA" id="ARBA00022512"/>
    </source>
</evidence>
<dbReference type="InterPro" id="IPR022263">
    <property type="entry name" value="KxYKxGKxW"/>
</dbReference>
<dbReference type="Proteomes" id="UP000763447">
    <property type="component" value="Unassembled WGS sequence"/>
</dbReference>
<evidence type="ECO:0000256" key="2">
    <source>
        <dbReference type="ARBA" id="ARBA00022525"/>
    </source>
</evidence>
<keyword evidence="4" id="KW-0572">Peptidoglycan-anchor</keyword>
<dbReference type="NCBIfam" id="TIGR01167">
    <property type="entry name" value="LPXTG_anchor"/>
    <property type="match status" value="1"/>
</dbReference>
<dbReference type="Pfam" id="PF00746">
    <property type="entry name" value="Gram_pos_anchor"/>
    <property type="match status" value="1"/>
</dbReference>
<evidence type="ECO:0000313" key="8">
    <source>
        <dbReference type="EMBL" id="NLR19550.1"/>
    </source>
</evidence>
<keyword evidence="3" id="KW-0732">Signal</keyword>
<dbReference type="InterPro" id="IPR032675">
    <property type="entry name" value="LRR_dom_sf"/>
</dbReference>
<dbReference type="InterPro" id="IPR005046">
    <property type="entry name" value="DUF285"/>
</dbReference>
<feature type="compositionally biased region" description="Polar residues" evidence="5">
    <location>
        <begin position="720"/>
        <end position="747"/>
    </location>
</feature>
<evidence type="ECO:0000256" key="3">
    <source>
        <dbReference type="ARBA" id="ARBA00022729"/>
    </source>
</evidence>
<dbReference type="SUPFAM" id="SSF52047">
    <property type="entry name" value="RNI-like"/>
    <property type="match status" value="1"/>
</dbReference>
<evidence type="ECO:0000256" key="5">
    <source>
        <dbReference type="SAM" id="MobiDB-lite"/>
    </source>
</evidence>
<dbReference type="Pfam" id="PF19258">
    <property type="entry name" value="KxYKxGKxW_sig"/>
    <property type="match status" value="1"/>
</dbReference>
<feature type="transmembrane region" description="Helical" evidence="6">
    <location>
        <begin position="753"/>
        <end position="772"/>
    </location>
</feature>
<feature type="region of interest" description="Disordered" evidence="5">
    <location>
        <begin position="70"/>
        <end position="98"/>
    </location>
</feature>
<sequence length="780" mass="83074">MNERTRQQVAKMGSTVHYRSYKDGKQWLIVGVSSLALGVALLGAGSVQANASTGDSDSTRNQTGQITTVGSTLNQQQATLATPTTDDTNPASSGDEMKTDIKAIPTSVEISHAEVNTENKVSTKAEGEQATSTADMASTVTDDVKTTNLGTASGAKVNAAKTQAEQAYESTGQAQVITQTEPTEAPISGVSGTAPWTIDNGVLIISSGDIDGSGTRWSSDINEPTATSSAITSVKIAPNATVTVSGKGAASLFSQLPNVKTIDLTGLDTSAATSMKAMFDNDENLTSIIFGDKFVTSNVTDMKWMLAECPNLTNLEGAEKFDTSKVTTMYGMFEKTGVTSLDLSHYNTSKVTTMAYMFRDDEKLTSIDVSSFDTSQVIDFTQMFNDDFNLPTLDISNFNMKNVITEASQHGQEPNAGEMLGGTNHLWKLTVGPNVILTNALLGSAPGNNTPLPGSSTAVNYNRNWQIVGNGSDYAPAGAEKSAATLMGDYSADKVNQGETTQQTYVWAQQVPEQEVSNTYTVVNALTNQPISPKQIAIIQGKNGDAINISHTDNMININNTTINFPSNFYYASTQQLIADQKQPATSIFGKSDQSFNIYVIEAIPADPMAFKSAVPAAISMPPIFKEAVPPAISMPPIFKTAVPTPVYTTQKIRTSVPTPPGTTPTTGKTSVPTPPAQSTETEHDVVPNEPATSQHESTLVKQSGNQMSAKTDVDHSKAQGVTATLQSNNRQNMTHTQNTQKLPQTNETSHSLLTLIGLSLLTILGYFVSVFSKKKRHDG</sequence>
<proteinExistence type="predicted"/>
<keyword evidence="9" id="KW-1185">Reference proteome</keyword>
<dbReference type="InterPro" id="IPR011889">
    <property type="entry name" value="Liste_lipo_26"/>
</dbReference>
<accession>A0ABX1L222</accession>
<feature type="domain" description="Gram-positive cocci surface proteins LPxTG" evidence="7">
    <location>
        <begin position="737"/>
        <end position="777"/>
    </location>
</feature>
<feature type="compositionally biased region" description="Polar residues" evidence="5">
    <location>
        <begin position="691"/>
        <end position="710"/>
    </location>
</feature>
<evidence type="ECO:0000259" key="7">
    <source>
        <dbReference type="Pfam" id="PF00746"/>
    </source>
</evidence>
<reference evidence="8 9" key="1">
    <citation type="submission" date="2020-04" db="EMBL/GenBank/DDBJ databases">
        <title>A novel species of genus Lactobacillus that was isolated from fermented food Zha-chili.</title>
        <authorList>
            <person name="Zhang Z."/>
        </authorList>
    </citation>
    <scope>NUCLEOTIDE SEQUENCE [LARGE SCALE GENOMIC DNA]</scope>
    <source>
        <strain evidence="9">HBUAS51383</strain>
    </source>
</reference>
<keyword evidence="2" id="KW-0964">Secreted</keyword>
<evidence type="ECO:0000313" key="9">
    <source>
        <dbReference type="Proteomes" id="UP000763447"/>
    </source>
</evidence>
<dbReference type="RefSeq" id="WP_168926099.1">
    <property type="nucleotide sequence ID" value="NZ_JAAXLJ010000030.1"/>
</dbReference>
<organism evidence="8 9">
    <name type="scientific">Secundilactobacillus angelensis</name>
    <dbReference type="NCBI Taxonomy" id="2722706"/>
    <lineage>
        <taxon>Bacteria</taxon>
        <taxon>Bacillati</taxon>
        <taxon>Bacillota</taxon>
        <taxon>Bacilli</taxon>
        <taxon>Lactobacillales</taxon>
        <taxon>Lactobacillaceae</taxon>
        <taxon>Secundilactobacillus</taxon>
    </lineage>
</organism>
<keyword evidence="6" id="KW-1133">Transmembrane helix</keyword>